<dbReference type="AlphaFoldDB" id="A0A1H9KU15"/>
<dbReference type="STRING" id="1855383.SAMN05216548_11078"/>
<evidence type="ECO:0000313" key="3">
    <source>
        <dbReference type="Proteomes" id="UP000199647"/>
    </source>
</evidence>
<evidence type="ECO:0000313" key="2">
    <source>
        <dbReference type="EMBL" id="SER02283.1"/>
    </source>
</evidence>
<feature type="chain" id="PRO_5011463399" evidence="1">
    <location>
        <begin position="23"/>
        <end position="58"/>
    </location>
</feature>
<protein>
    <submittedName>
        <fullName evidence="2">Uncharacterized protein</fullName>
    </submittedName>
</protein>
<keyword evidence="3" id="KW-1185">Reference proteome</keyword>
<dbReference type="EMBL" id="FOFG01000010">
    <property type="protein sequence ID" value="SER02283.1"/>
    <property type="molecule type" value="Genomic_DNA"/>
</dbReference>
<accession>A0A1H9KU15</accession>
<sequence length="58" mass="5856">MCSMRKFLLAGAAAATLSVAVAAPTFLFIVLPDHAGAAMRAVLPTADVTAHSTAHSFG</sequence>
<proteinExistence type="predicted"/>
<gene>
    <name evidence="2" type="ORF">SAMN05216548_11078</name>
</gene>
<evidence type="ECO:0000256" key="1">
    <source>
        <dbReference type="SAM" id="SignalP"/>
    </source>
</evidence>
<name>A0A1H9KU15_9HYPH</name>
<keyword evidence="1" id="KW-0732">Signal</keyword>
<dbReference type="Proteomes" id="UP000199647">
    <property type="component" value="Unassembled WGS sequence"/>
</dbReference>
<feature type="signal peptide" evidence="1">
    <location>
        <begin position="1"/>
        <end position="22"/>
    </location>
</feature>
<organism evidence="2 3">
    <name type="scientific">Faunimonas pinastri</name>
    <dbReference type="NCBI Taxonomy" id="1855383"/>
    <lineage>
        <taxon>Bacteria</taxon>
        <taxon>Pseudomonadati</taxon>
        <taxon>Pseudomonadota</taxon>
        <taxon>Alphaproteobacteria</taxon>
        <taxon>Hyphomicrobiales</taxon>
        <taxon>Afifellaceae</taxon>
        <taxon>Faunimonas</taxon>
    </lineage>
</organism>
<reference evidence="2 3" key="1">
    <citation type="submission" date="2016-10" db="EMBL/GenBank/DDBJ databases">
        <authorList>
            <person name="de Groot N.N."/>
        </authorList>
    </citation>
    <scope>NUCLEOTIDE SEQUENCE [LARGE SCALE GENOMIC DNA]</scope>
    <source>
        <strain evidence="2 3">A52C2</strain>
    </source>
</reference>